<dbReference type="SUPFAM" id="SSF53639">
    <property type="entry name" value="AraD/HMP-PK domain-like"/>
    <property type="match status" value="1"/>
</dbReference>
<dbReference type="RefSeq" id="WP_107195512.1">
    <property type="nucleotide sequence ID" value="NZ_CP029462.1"/>
</dbReference>
<dbReference type="Gene3D" id="3.40.225.10">
    <property type="entry name" value="Class II aldolase/adducin N-terminal domain"/>
    <property type="match status" value="1"/>
</dbReference>
<dbReference type="PANTHER" id="PTHR22789">
    <property type="entry name" value="FUCULOSE PHOSPHATE ALDOLASE"/>
    <property type="match status" value="1"/>
</dbReference>
<dbReference type="GO" id="GO:0046872">
    <property type="term" value="F:metal ion binding"/>
    <property type="evidence" value="ECO:0007669"/>
    <property type="project" value="UniProtKB-KW"/>
</dbReference>
<dbReference type="InterPro" id="IPR050197">
    <property type="entry name" value="Aldolase_class_II_sugar_metab"/>
</dbReference>
<feature type="domain" description="Class II aldolase/adducin N-terminal" evidence="3">
    <location>
        <begin position="5"/>
        <end position="182"/>
    </location>
</feature>
<dbReference type="InterPro" id="IPR001303">
    <property type="entry name" value="Aldolase_II/adducin_N"/>
</dbReference>
<keyword evidence="5" id="KW-1185">Reference proteome</keyword>
<accession>A0A346AW94</accession>
<reference evidence="4 5" key="1">
    <citation type="submission" date="2018-05" db="EMBL/GenBank/DDBJ databases">
        <title>Complete genome sequence of Megasphaera sp. AJH120T, isolated from the ceca of a chicken.</title>
        <authorList>
            <person name="Maki J."/>
            <person name="Looft T."/>
        </authorList>
    </citation>
    <scope>NUCLEOTIDE SEQUENCE [LARGE SCALE GENOMIC DNA]</scope>
    <source>
        <strain evidence="4 5">AJH120</strain>
    </source>
</reference>
<dbReference type="EMBL" id="CP029462">
    <property type="protein sequence ID" value="AXL20137.1"/>
    <property type="molecule type" value="Genomic_DNA"/>
</dbReference>
<evidence type="ECO:0000259" key="3">
    <source>
        <dbReference type="SMART" id="SM01007"/>
    </source>
</evidence>
<dbReference type="Proteomes" id="UP000254337">
    <property type="component" value="Chromosome"/>
</dbReference>
<evidence type="ECO:0000313" key="5">
    <source>
        <dbReference type="Proteomes" id="UP000254337"/>
    </source>
</evidence>
<organism evidence="4 5">
    <name type="scientific">Megasphaera stantonii</name>
    <dbReference type="NCBI Taxonomy" id="2144175"/>
    <lineage>
        <taxon>Bacteria</taxon>
        <taxon>Bacillati</taxon>
        <taxon>Bacillota</taxon>
        <taxon>Negativicutes</taxon>
        <taxon>Veillonellales</taxon>
        <taxon>Veillonellaceae</taxon>
        <taxon>Megasphaera</taxon>
    </lineage>
</organism>
<keyword evidence="1" id="KW-0479">Metal-binding</keyword>
<gene>
    <name evidence="4" type="ORF">DKB62_00340</name>
</gene>
<dbReference type="GO" id="GO:0016832">
    <property type="term" value="F:aldehyde-lyase activity"/>
    <property type="evidence" value="ECO:0007669"/>
    <property type="project" value="TreeGrafter"/>
</dbReference>
<dbReference type="KEGG" id="meg:DKB62_00340"/>
<dbReference type="GO" id="GO:0005829">
    <property type="term" value="C:cytosol"/>
    <property type="evidence" value="ECO:0007669"/>
    <property type="project" value="TreeGrafter"/>
</dbReference>
<keyword evidence="2" id="KW-0456">Lyase</keyword>
<dbReference type="GO" id="GO:0019323">
    <property type="term" value="P:pentose catabolic process"/>
    <property type="evidence" value="ECO:0007669"/>
    <property type="project" value="TreeGrafter"/>
</dbReference>
<evidence type="ECO:0000313" key="4">
    <source>
        <dbReference type="EMBL" id="AXL20137.1"/>
    </source>
</evidence>
<name>A0A346AW94_9FIRM</name>
<evidence type="ECO:0000256" key="2">
    <source>
        <dbReference type="ARBA" id="ARBA00023239"/>
    </source>
</evidence>
<proteinExistence type="predicted"/>
<dbReference type="SMART" id="SM01007">
    <property type="entry name" value="Aldolase_II"/>
    <property type="match status" value="1"/>
</dbReference>
<protein>
    <submittedName>
        <fullName evidence="4">Class II aldolase/adducin family protein</fullName>
    </submittedName>
</protein>
<dbReference type="OrthoDB" id="9794581at2"/>
<dbReference type="InterPro" id="IPR036409">
    <property type="entry name" value="Aldolase_II/adducin_N_sf"/>
</dbReference>
<dbReference type="Pfam" id="PF00596">
    <property type="entry name" value="Aldolase_II"/>
    <property type="match status" value="1"/>
</dbReference>
<evidence type="ECO:0000256" key="1">
    <source>
        <dbReference type="ARBA" id="ARBA00022723"/>
    </source>
</evidence>
<dbReference type="AlphaFoldDB" id="A0A346AW94"/>
<dbReference type="PANTHER" id="PTHR22789:SF0">
    <property type="entry name" value="3-OXO-TETRONATE 4-PHOSPHATE DECARBOXYLASE-RELATED"/>
    <property type="match status" value="1"/>
</dbReference>
<sequence>MDTKKKLCKIGEKMKEAGLVAACDGNISFRNPNGTIVITPSGLPKGELKPSQLLVMDINGKVIKGEGKPSSETPLHLEIYKARPDVNAIIHAHPIVATAVTVAGLAFPSTIVTEGAIVLGKSVPTVPYAAPGSAELATACAEYAKKVNVFLMERHGATALGKDLKEALYRMETLEAVAKVYRASLAFAVNSRALQDISRSQELASFFLR</sequence>